<dbReference type="Proteomes" id="UP000675379">
    <property type="component" value="Unassembled WGS sequence"/>
</dbReference>
<evidence type="ECO:0000313" key="2">
    <source>
        <dbReference type="Proteomes" id="UP000675379"/>
    </source>
</evidence>
<accession>A0A941CNH6</accession>
<protein>
    <submittedName>
        <fullName evidence="1">Uncharacterized protein</fullName>
    </submittedName>
</protein>
<comment type="caution">
    <text evidence="1">The sequence shown here is derived from an EMBL/GenBank/DDBJ whole genome shotgun (WGS) entry which is preliminary data.</text>
</comment>
<sequence>MERIYVALAGFDLSFDEKEVNPGVFHSALEVSSDKPQGLIHALNGENKMKWGFPRVWQSRAFPVKISYTEI</sequence>
<gene>
    <name evidence="1" type="ORF">KCG48_02175</name>
</gene>
<reference evidence="1" key="1">
    <citation type="submission" date="2021-04" db="EMBL/GenBank/DDBJ databases">
        <title>Proteiniclasticum sedimins sp. nov., an obligate anaerobic bacterium isolated from anaerobic sludge.</title>
        <authorList>
            <person name="Liu J."/>
        </authorList>
    </citation>
    <scope>NUCLEOTIDE SEQUENCE</scope>
    <source>
        <strain evidence="1">BAD-10</strain>
    </source>
</reference>
<dbReference type="AlphaFoldDB" id="A0A941CNH6"/>
<dbReference type="RefSeq" id="WP_211799656.1">
    <property type="nucleotide sequence ID" value="NZ_JAGSCS010000002.1"/>
</dbReference>
<keyword evidence="2" id="KW-1185">Reference proteome</keyword>
<name>A0A941CNH6_9CLOT</name>
<dbReference type="EMBL" id="JAGSCS010000002">
    <property type="protein sequence ID" value="MBR0575139.1"/>
    <property type="molecule type" value="Genomic_DNA"/>
</dbReference>
<organism evidence="1 2">
    <name type="scientific">Proteiniclasticum sediminis</name>
    <dbReference type="NCBI Taxonomy" id="2804028"/>
    <lineage>
        <taxon>Bacteria</taxon>
        <taxon>Bacillati</taxon>
        <taxon>Bacillota</taxon>
        <taxon>Clostridia</taxon>
        <taxon>Eubacteriales</taxon>
        <taxon>Clostridiaceae</taxon>
        <taxon>Proteiniclasticum</taxon>
    </lineage>
</organism>
<proteinExistence type="predicted"/>
<evidence type="ECO:0000313" key="1">
    <source>
        <dbReference type="EMBL" id="MBR0575139.1"/>
    </source>
</evidence>